<keyword evidence="13" id="KW-1185">Reference proteome</keyword>
<keyword evidence="10" id="KW-0449">Lipoprotein</keyword>
<dbReference type="InterPro" id="IPR005552">
    <property type="entry name" value="Scramblase"/>
</dbReference>
<proteinExistence type="inferred from homology"/>
<evidence type="ECO:0000256" key="8">
    <source>
        <dbReference type="ARBA" id="ARBA00023136"/>
    </source>
</evidence>
<dbReference type="PANTHER" id="PTHR23248">
    <property type="entry name" value="PHOSPHOLIPID SCRAMBLASE-RELATED"/>
    <property type="match status" value="1"/>
</dbReference>
<keyword evidence="5" id="KW-0812">Transmembrane</keyword>
<evidence type="ECO:0000256" key="4">
    <source>
        <dbReference type="ARBA" id="ARBA00022553"/>
    </source>
</evidence>
<sequence>MASQESQGQTNTIFKDYLPGSSDISKQNKPVEPSLWKQTAPAHNLPPGLEYLNQLDRIIIHQQVELLEAILGTESSSKYEIKNHLGQRVYFAVEENDCFDRNLCSPVRSFTIRIADNTGQEVIRVIRPLRCNSCWFPCFLQELEVQSPPGTIAGYVVQNWDPFLPKFTIQNQSKEDVLKIIGPYATCGCFEDVDFEVKALNEMTTIGKISKYWSGFVNNVFTNTANFGIQVPVDLDVRIKAVMIGACFLIDLNLPQHLQSPMASLSMSLRLTKIDGEFFSNFHNYISHTMPNVTGPGNYAFQAQPMGFPDGPAVPPVQNQPIMQEGTIWMPIPPSIPNCPPGLEYLTQIDQIVIHQQIELLEILTGFETSNKYELKNALGQRVYFAAEDTDCLTRNCCGPSRPFTIRILDNLGREVITLERPLRCSSCCCPCCLQEVEVQAPPGTRVGYVVQNWHACLPKFTIQDEKRMDVLKITGPCVVCSCCEDVNFEVKSVDETCTVGRISKQWTGFVKEAFTDADNFGITFPMDLDVKMKAVMIGACFLIVLMRYQKFNLAKISKTFMIA</sequence>
<comment type="caution">
    <text evidence="12">The sequence shown here is derived from an EMBL/GenBank/DDBJ whole genome shotgun (WGS) entry which is preliminary data.</text>
</comment>
<keyword evidence="6" id="KW-0106">Calcium</keyword>
<dbReference type="PANTHER" id="PTHR23248:SF38">
    <property type="entry name" value="PHOSPHOLIPID SCRAMBLASE 1"/>
    <property type="match status" value="1"/>
</dbReference>
<comment type="cofactor">
    <cofactor evidence="1">
        <name>Ca(2+)</name>
        <dbReference type="ChEBI" id="CHEBI:29108"/>
    </cofactor>
</comment>
<feature type="compositionally biased region" description="Polar residues" evidence="11">
    <location>
        <begin position="1"/>
        <end position="13"/>
    </location>
</feature>
<protein>
    <recommendedName>
        <fullName evidence="14">Phospholipid scramblase</fullName>
    </recommendedName>
</protein>
<evidence type="ECO:0008006" key="14">
    <source>
        <dbReference type="Google" id="ProtNLM"/>
    </source>
</evidence>
<keyword evidence="9" id="KW-0564">Palmitate</keyword>
<evidence type="ECO:0000256" key="3">
    <source>
        <dbReference type="ARBA" id="ARBA00005350"/>
    </source>
</evidence>
<evidence type="ECO:0000256" key="1">
    <source>
        <dbReference type="ARBA" id="ARBA00001913"/>
    </source>
</evidence>
<comment type="subcellular location">
    <subcellularLocation>
        <location evidence="2">Membrane</location>
        <topology evidence="2">Single-pass type II membrane protein</topology>
    </subcellularLocation>
</comment>
<gene>
    <name evidence="12" type="ORF">WISP_93980</name>
</gene>
<evidence type="ECO:0000256" key="10">
    <source>
        <dbReference type="ARBA" id="ARBA00023288"/>
    </source>
</evidence>
<reference evidence="12" key="1">
    <citation type="submission" date="2019-10" db="EMBL/GenBank/DDBJ databases">
        <authorList>
            <person name="Soares A.E.R."/>
            <person name="Aleixo A."/>
            <person name="Schneider P."/>
            <person name="Miyaki C.Y."/>
            <person name="Schneider M.P."/>
            <person name="Mello C."/>
            <person name="Vasconcelos A.T.R."/>
        </authorList>
    </citation>
    <scope>NUCLEOTIDE SEQUENCE</scope>
    <source>
        <tissue evidence="12">Muscle</tissue>
    </source>
</reference>
<evidence type="ECO:0000313" key="13">
    <source>
        <dbReference type="Proteomes" id="UP001145742"/>
    </source>
</evidence>
<keyword evidence="4" id="KW-0597">Phosphoprotein</keyword>
<evidence type="ECO:0000256" key="2">
    <source>
        <dbReference type="ARBA" id="ARBA00004606"/>
    </source>
</evidence>
<evidence type="ECO:0000256" key="6">
    <source>
        <dbReference type="ARBA" id="ARBA00022837"/>
    </source>
</evidence>
<accession>A0ABQ9D0N3</accession>
<comment type="similarity">
    <text evidence="3">Belongs to the phospholipid scramblase family.</text>
</comment>
<evidence type="ECO:0000313" key="12">
    <source>
        <dbReference type="EMBL" id="KAJ7412955.1"/>
    </source>
</evidence>
<keyword evidence="8" id="KW-0472">Membrane</keyword>
<name>A0ABQ9D0N3_9PASS</name>
<feature type="region of interest" description="Disordered" evidence="11">
    <location>
        <begin position="1"/>
        <end position="31"/>
    </location>
</feature>
<keyword evidence="7" id="KW-1133">Transmembrane helix</keyword>
<organism evidence="12 13">
    <name type="scientific">Willisornis vidua</name>
    <name type="common">Xingu scale-backed antbird</name>
    <dbReference type="NCBI Taxonomy" id="1566151"/>
    <lineage>
        <taxon>Eukaryota</taxon>
        <taxon>Metazoa</taxon>
        <taxon>Chordata</taxon>
        <taxon>Craniata</taxon>
        <taxon>Vertebrata</taxon>
        <taxon>Euteleostomi</taxon>
        <taxon>Archelosauria</taxon>
        <taxon>Archosauria</taxon>
        <taxon>Dinosauria</taxon>
        <taxon>Saurischia</taxon>
        <taxon>Theropoda</taxon>
        <taxon>Coelurosauria</taxon>
        <taxon>Aves</taxon>
        <taxon>Neognathae</taxon>
        <taxon>Neoaves</taxon>
        <taxon>Telluraves</taxon>
        <taxon>Australaves</taxon>
        <taxon>Passeriformes</taxon>
        <taxon>Thamnophilidae</taxon>
        <taxon>Willisornis</taxon>
    </lineage>
</organism>
<dbReference type="Proteomes" id="UP001145742">
    <property type="component" value="Unassembled WGS sequence"/>
</dbReference>
<evidence type="ECO:0000256" key="5">
    <source>
        <dbReference type="ARBA" id="ARBA00022692"/>
    </source>
</evidence>
<evidence type="ECO:0000256" key="9">
    <source>
        <dbReference type="ARBA" id="ARBA00023139"/>
    </source>
</evidence>
<dbReference type="EMBL" id="WHWB01034186">
    <property type="protein sequence ID" value="KAJ7412955.1"/>
    <property type="molecule type" value="Genomic_DNA"/>
</dbReference>
<evidence type="ECO:0000256" key="11">
    <source>
        <dbReference type="SAM" id="MobiDB-lite"/>
    </source>
</evidence>
<dbReference type="Pfam" id="PF03803">
    <property type="entry name" value="Scramblase"/>
    <property type="match status" value="2"/>
</dbReference>
<evidence type="ECO:0000256" key="7">
    <source>
        <dbReference type="ARBA" id="ARBA00022989"/>
    </source>
</evidence>